<keyword evidence="3" id="KW-1185">Reference proteome</keyword>
<protein>
    <recommendedName>
        <fullName evidence="4">50S ribosomal protein L33</fullName>
    </recommendedName>
</protein>
<dbReference type="EMBL" id="JBBNFM010000002">
    <property type="protein sequence ID" value="MEQ2453475.1"/>
    <property type="molecule type" value="Genomic_DNA"/>
</dbReference>
<reference evidence="2 3" key="1">
    <citation type="submission" date="2024-04" db="EMBL/GenBank/DDBJ databases">
        <title>Human intestinal bacterial collection.</title>
        <authorList>
            <person name="Pauvert C."/>
            <person name="Hitch T.C.A."/>
            <person name="Clavel T."/>
        </authorList>
    </citation>
    <scope>NUCLEOTIDE SEQUENCE [LARGE SCALE GENOMIC DNA]</scope>
    <source>
        <strain evidence="2 3">CLA-AA-H141</strain>
    </source>
</reference>
<comment type="caution">
    <text evidence="2">The sequence shown here is derived from an EMBL/GenBank/DDBJ whole genome shotgun (WGS) entry which is preliminary data.</text>
</comment>
<evidence type="ECO:0008006" key="4">
    <source>
        <dbReference type="Google" id="ProtNLM"/>
    </source>
</evidence>
<evidence type="ECO:0000256" key="1">
    <source>
        <dbReference type="SAM" id="MobiDB-lite"/>
    </source>
</evidence>
<dbReference type="Proteomes" id="UP001482186">
    <property type="component" value="Unassembled WGS sequence"/>
</dbReference>
<evidence type="ECO:0000313" key="2">
    <source>
        <dbReference type="EMBL" id="MEQ2453475.1"/>
    </source>
</evidence>
<gene>
    <name evidence="2" type="ORF">AAAT04_05355</name>
</gene>
<organism evidence="2 3">
    <name type="scientific">Coprococcus ammoniilyticus</name>
    <dbReference type="NCBI Taxonomy" id="2981785"/>
    <lineage>
        <taxon>Bacteria</taxon>
        <taxon>Bacillati</taxon>
        <taxon>Bacillota</taxon>
        <taxon>Clostridia</taxon>
        <taxon>Lachnospirales</taxon>
        <taxon>Lachnospiraceae</taxon>
        <taxon>Coprococcus</taxon>
    </lineage>
</organism>
<dbReference type="RefSeq" id="WP_349115829.1">
    <property type="nucleotide sequence ID" value="NZ_JBBNFM010000002.1"/>
</dbReference>
<accession>A0ABV1EHJ6</accession>
<evidence type="ECO:0000313" key="3">
    <source>
        <dbReference type="Proteomes" id="UP001482186"/>
    </source>
</evidence>
<name>A0ABV1EHJ6_9FIRM</name>
<proteinExistence type="predicted"/>
<feature type="region of interest" description="Disordered" evidence="1">
    <location>
        <begin position="1"/>
        <end position="20"/>
    </location>
</feature>
<sequence length="61" mass="7112">MSYRRKNGTGGITKMSGKRNNPYRVRITETFVVDPFNHSIRTQGEKEELIQRKFVRVGEVV</sequence>